<gene>
    <name evidence="2" type="ORF">K432DRAFT_45894</name>
</gene>
<dbReference type="PROSITE" id="PS51257">
    <property type="entry name" value="PROKAR_LIPOPROTEIN"/>
    <property type="match status" value="1"/>
</dbReference>
<evidence type="ECO:0000313" key="3">
    <source>
        <dbReference type="Proteomes" id="UP000250266"/>
    </source>
</evidence>
<keyword evidence="1" id="KW-0472">Membrane</keyword>
<organism evidence="2 3">
    <name type="scientific">Lepidopterella palustris CBS 459.81</name>
    <dbReference type="NCBI Taxonomy" id="1314670"/>
    <lineage>
        <taxon>Eukaryota</taxon>
        <taxon>Fungi</taxon>
        <taxon>Dikarya</taxon>
        <taxon>Ascomycota</taxon>
        <taxon>Pezizomycotina</taxon>
        <taxon>Dothideomycetes</taxon>
        <taxon>Pleosporomycetidae</taxon>
        <taxon>Mytilinidiales</taxon>
        <taxon>Argynnaceae</taxon>
        <taxon>Lepidopterella</taxon>
    </lineage>
</organism>
<feature type="transmembrane region" description="Helical" evidence="1">
    <location>
        <begin position="59"/>
        <end position="81"/>
    </location>
</feature>
<feature type="transmembrane region" description="Helical" evidence="1">
    <location>
        <begin position="20"/>
        <end position="53"/>
    </location>
</feature>
<proteinExistence type="predicted"/>
<keyword evidence="3" id="KW-1185">Reference proteome</keyword>
<protein>
    <submittedName>
        <fullName evidence="2">Uncharacterized protein</fullName>
    </submittedName>
</protein>
<accession>A0A8E2EB52</accession>
<name>A0A8E2EB52_9PEZI</name>
<evidence type="ECO:0000313" key="2">
    <source>
        <dbReference type="EMBL" id="OCK80368.1"/>
    </source>
</evidence>
<dbReference type="AlphaFoldDB" id="A0A8E2EB52"/>
<dbReference type="Proteomes" id="UP000250266">
    <property type="component" value="Unassembled WGS sequence"/>
</dbReference>
<reference evidence="2 3" key="1">
    <citation type="journal article" date="2016" name="Nat. Commun.">
        <title>Ectomycorrhizal ecology is imprinted in the genome of the dominant symbiotic fungus Cenococcum geophilum.</title>
        <authorList>
            <consortium name="DOE Joint Genome Institute"/>
            <person name="Peter M."/>
            <person name="Kohler A."/>
            <person name="Ohm R.A."/>
            <person name="Kuo A."/>
            <person name="Krutzmann J."/>
            <person name="Morin E."/>
            <person name="Arend M."/>
            <person name="Barry K.W."/>
            <person name="Binder M."/>
            <person name="Choi C."/>
            <person name="Clum A."/>
            <person name="Copeland A."/>
            <person name="Grisel N."/>
            <person name="Haridas S."/>
            <person name="Kipfer T."/>
            <person name="LaButti K."/>
            <person name="Lindquist E."/>
            <person name="Lipzen A."/>
            <person name="Maire R."/>
            <person name="Meier B."/>
            <person name="Mihaltcheva S."/>
            <person name="Molinier V."/>
            <person name="Murat C."/>
            <person name="Poggeler S."/>
            <person name="Quandt C.A."/>
            <person name="Sperisen C."/>
            <person name="Tritt A."/>
            <person name="Tisserant E."/>
            <person name="Crous P.W."/>
            <person name="Henrissat B."/>
            <person name="Nehls U."/>
            <person name="Egli S."/>
            <person name="Spatafora J.W."/>
            <person name="Grigoriev I.V."/>
            <person name="Martin F.M."/>
        </authorList>
    </citation>
    <scope>NUCLEOTIDE SEQUENCE [LARGE SCALE GENOMIC DNA]</scope>
    <source>
        <strain evidence="2 3">CBS 459.81</strain>
    </source>
</reference>
<sequence>MRRCDDATMRRCDDARHSGAAACLCCLLVLLACAACLCCLLVLLACAACLWCIPGSFSLALAFTRAVWSLVCFAIALLSSFGRRAASWRRNWLLFREHPAQILQSMSPWHRQFRARRKTSAVVMSLYILLASDCVVHIEDRANHQLHQPAKPRSTNGVLLHCEGHSV</sequence>
<keyword evidence="1" id="KW-1133">Transmembrane helix</keyword>
<evidence type="ECO:0000256" key="1">
    <source>
        <dbReference type="SAM" id="Phobius"/>
    </source>
</evidence>
<keyword evidence="1" id="KW-0812">Transmembrane</keyword>
<dbReference type="EMBL" id="KV744963">
    <property type="protein sequence ID" value="OCK80368.1"/>
    <property type="molecule type" value="Genomic_DNA"/>
</dbReference>